<dbReference type="GO" id="GO:0005829">
    <property type="term" value="C:cytosol"/>
    <property type="evidence" value="ECO:0007669"/>
    <property type="project" value="TreeGrafter"/>
</dbReference>
<evidence type="ECO:0000313" key="2">
    <source>
        <dbReference type="Proteomes" id="UP000199473"/>
    </source>
</evidence>
<dbReference type="Pfam" id="PF08282">
    <property type="entry name" value="Hydrolase_3"/>
    <property type="match status" value="1"/>
</dbReference>
<dbReference type="STRING" id="1123062.SAMN02745775_111135"/>
<gene>
    <name evidence="1" type="ORF">SAMN02745775_111135</name>
</gene>
<dbReference type="Gene3D" id="3.40.50.1000">
    <property type="entry name" value="HAD superfamily/HAD-like"/>
    <property type="match status" value="2"/>
</dbReference>
<accession>A0A1I4DMS1</accession>
<dbReference type="InterPro" id="IPR036412">
    <property type="entry name" value="HAD-like_sf"/>
</dbReference>
<dbReference type="GO" id="GO:0016791">
    <property type="term" value="F:phosphatase activity"/>
    <property type="evidence" value="ECO:0007669"/>
    <property type="project" value="TreeGrafter"/>
</dbReference>
<dbReference type="GO" id="GO:0000287">
    <property type="term" value="F:magnesium ion binding"/>
    <property type="evidence" value="ECO:0007669"/>
    <property type="project" value="TreeGrafter"/>
</dbReference>
<evidence type="ECO:0008006" key="3">
    <source>
        <dbReference type="Google" id="ProtNLM"/>
    </source>
</evidence>
<dbReference type="SUPFAM" id="SSF56784">
    <property type="entry name" value="HAD-like"/>
    <property type="match status" value="1"/>
</dbReference>
<evidence type="ECO:0000313" key="1">
    <source>
        <dbReference type="EMBL" id="SFK94239.1"/>
    </source>
</evidence>
<dbReference type="InterPro" id="IPR023214">
    <property type="entry name" value="HAD_sf"/>
</dbReference>
<protein>
    <recommendedName>
        <fullName evidence="3">HAD family hydrolase</fullName>
    </recommendedName>
</protein>
<dbReference type="PANTHER" id="PTHR10000:SF8">
    <property type="entry name" value="HAD SUPERFAMILY HYDROLASE-LIKE, TYPE 3"/>
    <property type="match status" value="1"/>
</dbReference>
<dbReference type="EMBL" id="FOSQ01000011">
    <property type="protein sequence ID" value="SFK94239.1"/>
    <property type="molecule type" value="Genomic_DNA"/>
</dbReference>
<organism evidence="1 2">
    <name type="scientific">Falsiroseomonas stagni DSM 19981</name>
    <dbReference type="NCBI Taxonomy" id="1123062"/>
    <lineage>
        <taxon>Bacteria</taxon>
        <taxon>Pseudomonadati</taxon>
        <taxon>Pseudomonadota</taxon>
        <taxon>Alphaproteobacteria</taxon>
        <taxon>Acetobacterales</taxon>
        <taxon>Roseomonadaceae</taxon>
        <taxon>Falsiroseomonas</taxon>
    </lineage>
</organism>
<keyword evidence="2" id="KW-1185">Reference proteome</keyword>
<sequence length="285" mass="30275">MKAPTLSETPCPAPVPLHQAPPRALAGLRWVLADIDDTITTQGRLDASAYAALERLRDAGIQVVPVTGRPAGWCDMIARFWPVAAVVGENGALWYSLDQAGRRMRRWQAQPEGDRLARRATLDALAAQALRAVPGSAIAADQPFRLFDVAVDFAEDVGPLAPGAAARIAAIFQAGGAAAKVSSIHVNAWMGDWDKRAGVENLFATLWQPVDEVLDRVAFLGDSPNDAPMFGRIPLSVGVANVAPFLPDMATPPAYIASAEGGAGFVEFTEAVIAARNNPERNPRP</sequence>
<dbReference type="RefSeq" id="WP_139226150.1">
    <property type="nucleotide sequence ID" value="NZ_FOSQ01000011.1"/>
</dbReference>
<reference evidence="1 2" key="1">
    <citation type="submission" date="2016-10" db="EMBL/GenBank/DDBJ databases">
        <authorList>
            <person name="de Groot N.N."/>
        </authorList>
    </citation>
    <scope>NUCLEOTIDE SEQUENCE [LARGE SCALE GENOMIC DNA]</scope>
    <source>
        <strain evidence="1 2">DSM 19981</strain>
    </source>
</reference>
<proteinExistence type="predicted"/>
<dbReference type="PANTHER" id="PTHR10000">
    <property type="entry name" value="PHOSPHOSERINE PHOSPHATASE"/>
    <property type="match status" value="1"/>
</dbReference>
<dbReference type="AlphaFoldDB" id="A0A1I4DMS1"/>
<name>A0A1I4DMS1_9PROT</name>
<dbReference type="Proteomes" id="UP000199473">
    <property type="component" value="Unassembled WGS sequence"/>
</dbReference>
<dbReference type="OrthoDB" id="5292903at2"/>